<evidence type="ECO:0000259" key="1">
    <source>
        <dbReference type="Pfam" id="PF12937"/>
    </source>
</evidence>
<dbReference type="InParanoid" id="A0A401GPM8"/>
<comment type="caution">
    <text evidence="2">The sequence shown here is derived from an EMBL/GenBank/DDBJ whole genome shotgun (WGS) entry which is preliminary data.</text>
</comment>
<dbReference type="Proteomes" id="UP000287166">
    <property type="component" value="Unassembled WGS sequence"/>
</dbReference>
<dbReference type="EMBL" id="BFAD01000006">
    <property type="protein sequence ID" value="GBE84185.1"/>
    <property type="molecule type" value="Genomic_DNA"/>
</dbReference>
<keyword evidence="3" id="KW-1185">Reference proteome</keyword>
<dbReference type="InterPro" id="IPR001810">
    <property type="entry name" value="F-box_dom"/>
</dbReference>
<evidence type="ECO:0000313" key="2">
    <source>
        <dbReference type="EMBL" id="GBE84185.1"/>
    </source>
</evidence>
<dbReference type="OrthoDB" id="2921803at2759"/>
<dbReference type="AlphaFoldDB" id="A0A401GPM8"/>
<protein>
    <recommendedName>
        <fullName evidence="1">F-box domain-containing protein</fullName>
    </recommendedName>
</protein>
<evidence type="ECO:0000313" key="3">
    <source>
        <dbReference type="Proteomes" id="UP000287166"/>
    </source>
</evidence>
<organism evidence="2 3">
    <name type="scientific">Sparassis crispa</name>
    <dbReference type="NCBI Taxonomy" id="139825"/>
    <lineage>
        <taxon>Eukaryota</taxon>
        <taxon>Fungi</taxon>
        <taxon>Dikarya</taxon>
        <taxon>Basidiomycota</taxon>
        <taxon>Agaricomycotina</taxon>
        <taxon>Agaricomycetes</taxon>
        <taxon>Polyporales</taxon>
        <taxon>Sparassidaceae</taxon>
        <taxon>Sparassis</taxon>
    </lineage>
</organism>
<dbReference type="GeneID" id="38781102"/>
<dbReference type="InterPro" id="IPR036047">
    <property type="entry name" value="F-box-like_dom_sf"/>
</dbReference>
<reference evidence="2 3" key="1">
    <citation type="journal article" date="2018" name="Sci. Rep.">
        <title>Genome sequence of the cauliflower mushroom Sparassis crispa (Hanabiratake) and its association with beneficial usage.</title>
        <authorList>
            <person name="Kiyama R."/>
            <person name="Furutani Y."/>
            <person name="Kawaguchi K."/>
            <person name="Nakanishi T."/>
        </authorList>
    </citation>
    <scope>NUCLEOTIDE SEQUENCE [LARGE SCALE GENOMIC DNA]</scope>
</reference>
<sequence length="428" mass="48755">MLPVEMWFSVIDQLRDDPHALAACSLTCRSWRTVAHLHLFYTVLLKDISAYMRFWRLLERLLEKFPDIPPYVHDLTIAMSPTLAVVGAHTSLDPVMPRMLLKLDHVEVLTLVHWRAIHMSEDTRSNLQAFFPSLRVLNLVVRERLRQAARRVPQAHRRALSSRQAGPPFLDGPPLQDVLGASLHSAMRRTIDAVTVFNDSQPVIPANGWILEDPFEVRLRRLEAMWDSAELVTILGLSLGDLLQASGTALEHLNLAIQSTFVSPRGHLTLSHNPNLRSLTLTDVNVRGRSASDWLREFLALIQLTHASLRLQEIGLNLAGPSDVPLLQGWSLLDRQLADLAKDRRELVITFRLRPMRPPLDLDAWTRDTANEVVKRLPYVRAGRAWLRVVGAPYRYEMYPFEMYPQYGTASSSEAATKDEELELWFRG</sequence>
<feature type="domain" description="F-box" evidence="1">
    <location>
        <begin position="2"/>
        <end position="42"/>
    </location>
</feature>
<dbReference type="Pfam" id="PF12937">
    <property type="entry name" value="F-box-like"/>
    <property type="match status" value="1"/>
</dbReference>
<accession>A0A401GPM8</accession>
<dbReference type="RefSeq" id="XP_027615098.1">
    <property type="nucleotide sequence ID" value="XM_027759297.1"/>
</dbReference>
<dbReference type="CDD" id="cd09917">
    <property type="entry name" value="F-box_SF"/>
    <property type="match status" value="1"/>
</dbReference>
<dbReference type="SUPFAM" id="SSF81383">
    <property type="entry name" value="F-box domain"/>
    <property type="match status" value="1"/>
</dbReference>
<name>A0A401GPM8_9APHY</name>
<proteinExistence type="predicted"/>
<gene>
    <name evidence="2" type="ORF">SCP_0601630</name>
</gene>